<name>A0AAX6IH74_IRIPA</name>
<evidence type="ECO:0000259" key="1">
    <source>
        <dbReference type="SMART" id="SM01172"/>
    </source>
</evidence>
<dbReference type="AlphaFoldDB" id="A0AAX6IH74"/>
<evidence type="ECO:0000313" key="3">
    <source>
        <dbReference type="Proteomes" id="UP001140949"/>
    </source>
</evidence>
<feature type="domain" description="DUF3700" evidence="1">
    <location>
        <begin position="2"/>
        <end position="230"/>
    </location>
</feature>
<protein>
    <submittedName>
        <fullName evidence="2">Stem-specific protein TSJT1-like</fullName>
    </submittedName>
</protein>
<proteinExistence type="predicted"/>
<evidence type="ECO:0000313" key="2">
    <source>
        <dbReference type="EMBL" id="KAJ6851715.1"/>
    </source>
</evidence>
<dbReference type="InterPro" id="IPR029055">
    <property type="entry name" value="Ntn_hydrolases_N"/>
</dbReference>
<reference evidence="2" key="1">
    <citation type="journal article" date="2023" name="GigaByte">
        <title>Genome assembly of the bearded iris, Iris pallida Lam.</title>
        <authorList>
            <person name="Bruccoleri R.E."/>
            <person name="Oakeley E.J."/>
            <person name="Faust A.M.E."/>
            <person name="Altorfer M."/>
            <person name="Dessus-Babus S."/>
            <person name="Burckhardt D."/>
            <person name="Oertli M."/>
            <person name="Naumann U."/>
            <person name="Petersen F."/>
            <person name="Wong J."/>
        </authorList>
    </citation>
    <scope>NUCLEOTIDE SEQUENCE</scope>
    <source>
        <strain evidence="2">GSM-AAB239-AS_SAM_17_03QT</strain>
    </source>
</reference>
<reference evidence="2" key="2">
    <citation type="submission" date="2023-04" db="EMBL/GenBank/DDBJ databases">
        <authorList>
            <person name="Bruccoleri R.E."/>
            <person name="Oakeley E.J."/>
            <person name="Faust A.-M."/>
            <person name="Dessus-Babus S."/>
            <person name="Altorfer M."/>
            <person name="Burckhardt D."/>
            <person name="Oertli M."/>
            <person name="Naumann U."/>
            <person name="Petersen F."/>
            <person name="Wong J."/>
        </authorList>
    </citation>
    <scope>NUCLEOTIDE SEQUENCE</scope>
    <source>
        <strain evidence="2">GSM-AAB239-AS_SAM_17_03QT</strain>
        <tissue evidence="2">Leaf</tissue>
    </source>
</reference>
<accession>A0AAX6IH74</accession>
<dbReference type="InterPro" id="IPR044828">
    <property type="entry name" value="TSJT1-like"/>
</dbReference>
<dbReference type="InterPro" id="IPR024286">
    <property type="entry name" value="DUF3700"/>
</dbReference>
<gene>
    <name evidence="2" type="ORF">M6B38_258425</name>
</gene>
<comment type="caution">
    <text evidence="2">The sequence shown here is derived from an EMBL/GenBank/DDBJ whole genome shotgun (WGS) entry which is preliminary data.</text>
</comment>
<dbReference type="PANTHER" id="PTHR45952">
    <property type="entry name" value="ALUMINUM INDUCED PROTEIN WITH YGL AND LRDR MOTIFS"/>
    <property type="match status" value="1"/>
</dbReference>
<dbReference type="PANTHER" id="PTHR45952:SF2">
    <property type="entry name" value="OS04G0679400 PROTEIN"/>
    <property type="match status" value="1"/>
</dbReference>
<sequence>MLAIFQKAFAHPPQELKSPDHISSRAPKSPDEILKHFHSLHPQNSFAATFAAGAALASSSGAPAPSFHNRRLFCSFDDVYCMFVGVLDNLSSLIRQYGLCKSTNDALLVIEAYRTLRDRGPYPADQVVSDLSGTFAFVLYDNKAGTIFAALSSDGGVPLFWGLAADASVVLSDEAVLIKGSCGKSYAPFPAGCMFHSEGGLRSFEHPMNKMKAMPRVDSEGVMCGANFRVDNFTRISSVPRVGSSANWSGWDA</sequence>
<dbReference type="SMART" id="SM01172">
    <property type="entry name" value="DUF3700"/>
    <property type="match status" value="1"/>
</dbReference>
<dbReference type="Proteomes" id="UP001140949">
    <property type="component" value="Unassembled WGS sequence"/>
</dbReference>
<dbReference type="EMBL" id="JANAVB010002198">
    <property type="protein sequence ID" value="KAJ6851715.1"/>
    <property type="molecule type" value="Genomic_DNA"/>
</dbReference>
<dbReference type="Pfam" id="PF12481">
    <property type="entry name" value="DUF3700"/>
    <property type="match status" value="1"/>
</dbReference>
<keyword evidence="3" id="KW-1185">Reference proteome</keyword>
<dbReference type="Gene3D" id="3.60.20.10">
    <property type="entry name" value="Glutamine Phosphoribosylpyrophosphate, subunit 1, domain 1"/>
    <property type="match status" value="1"/>
</dbReference>
<dbReference type="SUPFAM" id="SSF56235">
    <property type="entry name" value="N-terminal nucleophile aminohydrolases (Ntn hydrolases)"/>
    <property type="match status" value="1"/>
</dbReference>
<organism evidence="2 3">
    <name type="scientific">Iris pallida</name>
    <name type="common">Sweet iris</name>
    <dbReference type="NCBI Taxonomy" id="29817"/>
    <lineage>
        <taxon>Eukaryota</taxon>
        <taxon>Viridiplantae</taxon>
        <taxon>Streptophyta</taxon>
        <taxon>Embryophyta</taxon>
        <taxon>Tracheophyta</taxon>
        <taxon>Spermatophyta</taxon>
        <taxon>Magnoliopsida</taxon>
        <taxon>Liliopsida</taxon>
        <taxon>Asparagales</taxon>
        <taxon>Iridaceae</taxon>
        <taxon>Iridoideae</taxon>
        <taxon>Irideae</taxon>
        <taxon>Iris</taxon>
    </lineage>
</organism>